<comment type="caution">
    <text evidence="4">The sequence shown here is derived from an EMBL/GenBank/DDBJ whole genome shotgun (WGS) entry which is preliminary data.</text>
</comment>
<sequence>MTGDLHRMDRLRFAVRVCRSGLALSLLLLPGRFFCAAQTNSASPLLTPERLASLPGLNGDPMQEPHWSADGSHLAFLHSPEAGPHARRDPHAQPEIRVVEAGDGKPSVLLSSQAVRDALEPGPHVPVAPDDEDDDDGIPPTRLTDFAWAPDGHGVLLIASASLAWYDLRSASAHMLISGSATLSDAALSPDGKTVAFVRDHSVWLVAVAGGAAHLFTPRGQETLREGEPDWPYRSELGVRAAFWWSPDSKQIAWLETDDHAVARYEIRESNGEMRSIAYPKPGGAIPGVRVFVRAVSGGTARRMELDPAENVYLPRVEWLPDSKELAIERLSRTQKVLEYLIVDAATGRSYVAVTDRDAYWINLSDDLHFLSDSRRFVISSERAGYRHLYLYDTSGKQLAQLTQGPWEVTHLDAVDEKAGLAYFTSTQRSPLERQVYSVRLDGSGLTQVTQEPGTHRPFFSPNEQSFLDTWSDRNTPPRQDLVRADGQRVATVTPSAAPLLASFALPPVELTTVKLHPDESLRALMIRPPAFHAGERYPVLVYFPGGPPMAGGPGEQVARDVWGGDTMLWLRSMAQRGYLVFALDHHGTRGQSHLFEEPLHYRFSAAEMSDQRDGVRFLASLPYVDASRIGVCGWGYGGFLVLHAMLHKPLLYKAGFAGAPVIDWHYYDAIFGERYLGDVVTYADGWNASTPLEDVANLKSPLLVAQGTADEYVHIENTDTLLNRLLDAGKYADVLLFPDRGHTIDDPQAKRILYERMTAFFLKNL</sequence>
<reference evidence="4 5" key="1">
    <citation type="submission" date="2018-08" db="EMBL/GenBank/DDBJ databases">
        <title>Acidipila sp. 4G-K13, an acidobacterium isolated from forest soil.</title>
        <authorList>
            <person name="Gao Z.-H."/>
            <person name="Qiu L.-H."/>
        </authorList>
    </citation>
    <scope>NUCLEOTIDE SEQUENCE [LARGE SCALE GENOMIC DNA]</scope>
    <source>
        <strain evidence="4 5">4G-K13</strain>
    </source>
</reference>
<dbReference type="GO" id="GO:0008239">
    <property type="term" value="F:dipeptidyl-peptidase activity"/>
    <property type="evidence" value="ECO:0007669"/>
    <property type="project" value="TreeGrafter"/>
</dbReference>
<dbReference type="Proteomes" id="UP000264702">
    <property type="component" value="Unassembled WGS sequence"/>
</dbReference>
<dbReference type="GO" id="GO:0008236">
    <property type="term" value="F:serine-type peptidase activity"/>
    <property type="evidence" value="ECO:0007669"/>
    <property type="project" value="InterPro"/>
</dbReference>
<dbReference type="GO" id="GO:0006508">
    <property type="term" value="P:proteolysis"/>
    <property type="evidence" value="ECO:0007669"/>
    <property type="project" value="InterPro"/>
</dbReference>
<dbReference type="PANTHER" id="PTHR11731:SF193">
    <property type="entry name" value="DIPEPTIDYL PEPTIDASE 9"/>
    <property type="match status" value="1"/>
</dbReference>
<gene>
    <name evidence="4" type="ORF">D0Y96_16270</name>
</gene>
<dbReference type="SUPFAM" id="SSF53474">
    <property type="entry name" value="alpha/beta-Hydrolases"/>
    <property type="match status" value="1"/>
</dbReference>
<feature type="domain" description="Dipeptidylpeptidase IV N-terminal" evidence="3">
    <location>
        <begin position="160"/>
        <end position="478"/>
    </location>
</feature>
<dbReference type="InterPro" id="IPR001375">
    <property type="entry name" value="Peptidase_S9_cat"/>
</dbReference>
<dbReference type="Pfam" id="PF00930">
    <property type="entry name" value="DPPIV_N"/>
    <property type="match status" value="1"/>
</dbReference>
<proteinExistence type="predicted"/>
<dbReference type="Gene3D" id="2.140.10.30">
    <property type="entry name" value="Dipeptidylpeptidase IV, N-terminal domain"/>
    <property type="match status" value="1"/>
</dbReference>
<dbReference type="InterPro" id="IPR002469">
    <property type="entry name" value="Peptidase_S9B_N"/>
</dbReference>
<evidence type="ECO:0000313" key="4">
    <source>
        <dbReference type="EMBL" id="RFU15246.1"/>
    </source>
</evidence>
<accession>A0A372IJX9</accession>
<dbReference type="SUPFAM" id="SSF82171">
    <property type="entry name" value="DPP6 N-terminal domain-like"/>
    <property type="match status" value="1"/>
</dbReference>
<keyword evidence="5" id="KW-1185">Reference proteome</keyword>
<evidence type="ECO:0000259" key="3">
    <source>
        <dbReference type="Pfam" id="PF00930"/>
    </source>
</evidence>
<dbReference type="EMBL" id="QVQT01000006">
    <property type="protein sequence ID" value="RFU15246.1"/>
    <property type="molecule type" value="Genomic_DNA"/>
</dbReference>
<dbReference type="PANTHER" id="PTHR11731">
    <property type="entry name" value="PROTEASE FAMILY S9B,C DIPEPTIDYL-PEPTIDASE IV-RELATED"/>
    <property type="match status" value="1"/>
</dbReference>
<evidence type="ECO:0008006" key="6">
    <source>
        <dbReference type="Google" id="ProtNLM"/>
    </source>
</evidence>
<evidence type="ECO:0000256" key="1">
    <source>
        <dbReference type="SAM" id="SignalP"/>
    </source>
</evidence>
<organism evidence="4 5">
    <name type="scientific">Paracidobacterium acidisoli</name>
    <dbReference type="NCBI Taxonomy" id="2303751"/>
    <lineage>
        <taxon>Bacteria</taxon>
        <taxon>Pseudomonadati</taxon>
        <taxon>Acidobacteriota</taxon>
        <taxon>Terriglobia</taxon>
        <taxon>Terriglobales</taxon>
        <taxon>Acidobacteriaceae</taxon>
        <taxon>Paracidobacterium</taxon>
    </lineage>
</organism>
<evidence type="ECO:0000259" key="2">
    <source>
        <dbReference type="Pfam" id="PF00326"/>
    </source>
</evidence>
<keyword evidence="1" id="KW-0732">Signal</keyword>
<dbReference type="InterPro" id="IPR050278">
    <property type="entry name" value="Serine_Prot_S9B/DPPIV"/>
</dbReference>
<dbReference type="Pfam" id="PF00326">
    <property type="entry name" value="Peptidase_S9"/>
    <property type="match status" value="1"/>
</dbReference>
<feature type="domain" description="Peptidase S9 prolyl oligopeptidase catalytic" evidence="2">
    <location>
        <begin position="573"/>
        <end position="766"/>
    </location>
</feature>
<feature type="chain" id="PRO_5016836829" description="S9 family peptidase" evidence="1">
    <location>
        <begin position="37"/>
        <end position="766"/>
    </location>
</feature>
<protein>
    <recommendedName>
        <fullName evidence="6">S9 family peptidase</fullName>
    </recommendedName>
</protein>
<dbReference type="InterPro" id="IPR029058">
    <property type="entry name" value="AB_hydrolase_fold"/>
</dbReference>
<feature type="signal peptide" evidence="1">
    <location>
        <begin position="1"/>
        <end position="36"/>
    </location>
</feature>
<dbReference type="Gene3D" id="3.40.50.1820">
    <property type="entry name" value="alpha/beta hydrolase"/>
    <property type="match status" value="1"/>
</dbReference>
<name>A0A372IJX9_9BACT</name>
<evidence type="ECO:0000313" key="5">
    <source>
        <dbReference type="Proteomes" id="UP000264702"/>
    </source>
</evidence>
<dbReference type="AlphaFoldDB" id="A0A372IJX9"/>